<comment type="subcellular location">
    <subcellularLocation>
        <location evidence="1">Nucleus</location>
    </subcellularLocation>
</comment>
<dbReference type="Gene3D" id="3.30.50.10">
    <property type="entry name" value="Erythroid Transcription Factor GATA-1, subunit A"/>
    <property type="match status" value="1"/>
</dbReference>
<dbReference type="CDD" id="cd00202">
    <property type="entry name" value="ZnF_GATA"/>
    <property type="match status" value="1"/>
</dbReference>
<organism evidence="9 10">
    <name type="scientific">Maudiozyma exigua</name>
    <name type="common">Yeast</name>
    <name type="synonym">Kazachstania exigua</name>
    <dbReference type="NCBI Taxonomy" id="34358"/>
    <lineage>
        <taxon>Eukaryota</taxon>
        <taxon>Fungi</taxon>
        <taxon>Dikarya</taxon>
        <taxon>Ascomycota</taxon>
        <taxon>Saccharomycotina</taxon>
        <taxon>Saccharomycetes</taxon>
        <taxon>Saccharomycetales</taxon>
        <taxon>Saccharomycetaceae</taxon>
        <taxon>Maudiozyma</taxon>
    </lineage>
</organism>
<dbReference type="OrthoDB" id="515401at2759"/>
<dbReference type="EMBL" id="PUHR01000097">
    <property type="protein sequence ID" value="KAG0667463.1"/>
    <property type="molecule type" value="Genomic_DNA"/>
</dbReference>
<dbReference type="AlphaFoldDB" id="A0A9P7BAM1"/>
<name>A0A9P7BAM1_MAUEX</name>
<dbReference type="SMART" id="SM00401">
    <property type="entry name" value="ZnF_GATA"/>
    <property type="match status" value="1"/>
</dbReference>
<feature type="domain" description="GATA-type" evidence="8">
    <location>
        <begin position="90"/>
        <end position="143"/>
    </location>
</feature>
<dbReference type="Pfam" id="PF00320">
    <property type="entry name" value="GATA"/>
    <property type="match status" value="1"/>
</dbReference>
<proteinExistence type="predicted"/>
<feature type="region of interest" description="Disordered" evidence="7">
    <location>
        <begin position="57"/>
        <end position="81"/>
    </location>
</feature>
<keyword evidence="4" id="KW-0862">Zinc</keyword>
<reference evidence="9 10" key="1">
    <citation type="submission" date="2020-11" db="EMBL/GenBank/DDBJ databases">
        <title>Kefir isolates.</title>
        <authorList>
            <person name="Marcisauskas S."/>
            <person name="Kim Y."/>
            <person name="Blasche S."/>
        </authorList>
    </citation>
    <scope>NUCLEOTIDE SEQUENCE [LARGE SCALE GENOMIC DNA]</scope>
    <source>
        <strain evidence="9 10">OG2</strain>
    </source>
</reference>
<dbReference type="PANTHER" id="PTHR10071">
    <property type="entry name" value="TRANSCRIPTION FACTOR GATA FAMILY MEMBER"/>
    <property type="match status" value="1"/>
</dbReference>
<evidence type="ECO:0000256" key="7">
    <source>
        <dbReference type="SAM" id="MobiDB-lite"/>
    </source>
</evidence>
<dbReference type="InterPro" id="IPR039355">
    <property type="entry name" value="Transcription_factor_GATA"/>
</dbReference>
<dbReference type="PROSITE" id="PS50114">
    <property type="entry name" value="GATA_ZN_FINGER_2"/>
    <property type="match status" value="1"/>
</dbReference>
<evidence type="ECO:0000256" key="1">
    <source>
        <dbReference type="ARBA" id="ARBA00004123"/>
    </source>
</evidence>
<feature type="compositionally biased region" description="Polar residues" evidence="7">
    <location>
        <begin position="1"/>
        <end position="10"/>
    </location>
</feature>
<evidence type="ECO:0000256" key="6">
    <source>
        <dbReference type="PROSITE-ProRule" id="PRU00094"/>
    </source>
</evidence>
<keyword evidence="2" id="KW-0479">Metal-binding</keyword>
<evidence type="ECO:0000256" key="3">
    <source>
        <dbReference type="ARBA" id="ARBA00022771"/>
    </source>
</evidence>
<gene>
    <name evidence="9" type="ORF">C6P45_005481</name>
</gene>
<dbReference type="InterPro" id="IPR013088">
    <property type="entry name" value="Znf_NHR/GATA"/>
</dbReference>
<feature type="compositionally biased region" description="Basic and acidic residues" evidence="7">
    <location>
        <begin position="57"/>
        <end position="67"/>
    </location>
</feature>
<dbReference type="GO" id="GO:0000978">
    <property type="term" value="F:RNA polymerase II cis-regulatory region sequence-specific DNA binding"/>
    <property type="evidence" value="ECO:0007669"/>
    <property type="project" value="TreeGrafter"/>
</dbReference>
<protein>
    <recommendedName>
        <fullName evidence="8">GATA-type domain-containing protein</fullName>
    </recommendedName>
</protein>
<dbReference type="FunFam" id="3.30.50.10:FF:000007">
    <property type="entry name" value="Nitrogen regulatory AreA, N-terminal"/>
    <property type="match status" value="1"/>
</dbReference>
<evidence type="ECO:0000313" key="9">
    <source>
        <dbReference type="EMBL" id="KAG0667463.1"/>
    </source>
</evidence>
<keyword evidence="10" id="KW-1185">Reference proteome</keyword>
<dbReference type="PROSITE" id="PS00344">
    <property type="entry name" value="GATA_ZN_FINGER_1"/>
    <property type="match status" value="1"/>
</dbReference>
<sequence>MQSNNLVENISNRKEDLYKSDSNESSAINEDTDARNSPLSGTTYLAINNKESDIDASKMAEQDHEHSTTTTIAAPSKDKEGPSIIEAKRKENETICTNCSTNKTPLWRRDFDGNVLCNACGLFLKLHGTARPIKLKSDVIKTRNRKGHNLTHFTLPNTLNSNYITNLAKVNASKVSKLQMRINRDIPVIMSSPAIANFKKMRRLSDPSQVIKENTVDGESYCNIIDATKFMKPALKPKPSSRNCNGAMSPINNKKMVMLNEEFAIEGSPSMVDIGIENGRKFGMESDDSDVDPVETKYGYTDEEINTILSNHEELIKLKIRIKELELITDLYKGYIKRLNGKCNTLELRLQSRDSNVAI</sequence>
<dbReference type="InterPro" id="IPR000679">
    <property type="entry name" value="Znf_GATA"/>
</dbReference>
<accession>A0A9P7BAM1</accession>
<evidence type="ECO:0000256" key="2">
    <source>
        <dbReference type="ARBA" id="ARBA00022723"/>
    </source>
</evidence>
<keyword evidence="3 6" id="KW-0863">Zinc-finger</keyword>
<keyword evidence="5" id="KW-0539">Nucleus</keyword>
<evidence type="ECO:0000313" key="10">
    <source>
        <dbReference type="Proteomes" id="UP000750334"/>
    </source>
</evidence>
<dbReference type="GO" id="GO:0045944">
    <property type="term" value="P:positive regulation of transcription by RNA polymerase II"/>
    <property type="evidence" value="ECO:0007669"/>
    <property type="project" value="TreeGrafter"/>
</dbReference>
<feature type="compositionally biased region" description="Polar residues" evidence="7">
    <location>
        <begin position="23"/>
        <end position="41"/>
    </location>
</feature>
<dbReference type="SUPFAM" id="SSF57716">
    <property type="entry name" value="Glucocorticoid receptor-like (DNA-binding domain)"/>
    <property type="match status" value="1"/>
</dbReference>
<comment type="caution">
    <text evidence="9">The sequence shown here is derived from an EMBL/GenBank/DDBJ whole genome shotgun (WGS) entry which is preliminary data.</text>
</comment>
<dbReference type="Proteomes" id="UP000750334">
    <property type="component" value="Unassembled WGS sequence"/>
</dbReference>
<dbReference type="GO" id="GO:0005634">
    <property type="term" value="C:nucleus"/>
    <property type="evidence" value="ECO:0007669"/>
    <property type="project" value="UniProtKB-SubCell"/>
</dbReference>
<dbReference type="PANTHER" id="PTHR10071:SF281">
    <property type="entry name" value="BOX A-BINDING FACTOR-RELATED"/>
    <property type="match status" value="1"/>
</dbReference>
<dbReference type="GO" id="GO:0000981">
    <property type="term" value="F:DNA-binding transcription factor activity, RNA polymerase II-specific"/>
    <property type="evidence" value="ECO:0007669"/>
    <property type="project" value="TreeGrafter"/>
</dbReference>
<feature type="compositionally biased region" description="Basic and acidic residues" evidence="7">
    <location>
        <begin position="11"/>
        <end position="22"/>
    </location>
</feature>
<dbReference type="PRINTS" id="PR00619">
    <property type="entry name" value="GATAZNFINGER"/>
</dbReference>
<dbReference type="GO" id="GO:0008270">
    <property type="term" value="F:zinc ion binding"/>
    <property type="evidence" value="ECO:0007669"/>
    <property type="project" value="UniProtKB-KW"/>
</dbReference>
<feature type="region of interest" description="Disordered" evidence="7">
    <location>
        <begin position="1"/>
        <end position="41"/>
    </location>
</feature>
<dbReference type="GO" id="GO:0000122">
    <property type="term" value="P:negative regulation of transcription by RNA polymerase II"/>
    <property type="evidence" value="ECO:0007669"/>
    <property type="project" value="TreeGrafter"/>
</dbReference>
<evidence type="ECO:0000259" key="8">
    <source>
        <dbReference type="PROSITE" id="PS50114"/>
    </source>
</evidence>
<evidence type="ECO:0000256" key="5">
    <source>
        <dbReference type="ARBA" id="ARBA00023242"/>
    </source>
</evidence>
<evidence type="ECO:0000256" key="4">
    <source>
        <dbReference type="ARBA" id="ARBA00022833"/>
    </source>
</evidence>